<name>A0A6V8NGG3_9BACT</name>
<gene>
    <name evidence="1" type="ORF">GMLC_44030</name>
</gene>
<protein>
    <recommendedName>
        <fullName evidence="3">DUF3619 domain-containing protein</fullName>
    </recommendedName>
</protein>
<comment type="caution">
    <text evidence="1">The sequence shown here is derived from an EMBL/GenBank/DDBJ whole genome shotgun (WGS) entry which is preliminary data.</text>
</comment>
<reference evidence="2" key="1">
    <citation type="submission" date="2020-06" db="EMBL/GenBank/DDBJ databases">
        <title>Draft genomic sequecing of Geomonas sp. Red745.</title>
        <authorList>
            <person name="Itoh H."/>
            <person name="Xu Z.X."/>
            <person name="Ushijima N."/>
            <person name="Masuda Y."/>
            <person name="Shiratori Y."/>
            <person name="Senoo K."/>
        </authorList>
    </citation>
    <scope>NUCLEOTIDE SEQUENCE [LARGE SCALE GENOMIC DNA]</scope>
    <source>
        <strain evidence="2">Red745</strain>
    </source>
</reference>
<evidence type="ECO:0008006" key="3">
    <source>
        <dbReference type="Google" id="ProtNLM"/>
    </source>
</evidence>
<evidence type="ECO:0000313" key="2">
    <source>
        <dbReference type="Proteomes" id="UP000587586"/>
    </source>
</evidence>
<accession>A0A6V8NGG3</accession>
<organism evidence="1 2">
    <name type="scientific">Geomonas limicola</name>
    <dbReference type="NCBI Taxonomy" id="2740186"/>
    <lineage>
        <taxon>Bacteria</taxon>
        <taxon>Pseudomonadati</taxon>
        <taxon>Thermodesulfobacteriota</taxon>
        <taxon>Desulfuromonadia</taxon>
        <taxon>Geobacterales</taxon>
        <taxon>Geobacteraceae</taxon>
        <taxon>Geomonas</taxon>
    </lineage>
</organism>
<keyword evidence="2" id="KW-1185">Reference proteome</keyword>
<dbReference type="Proteomes" id="UP000587586">
    <property type="component" value="Unassembled WGS sequence"/>
</dbReference>
<proteinExistence type="predicted"/>
<dbReference type="RefSeq" id="WP_183363436.1">
    <property type="nucleotide sequence ID" value="NZ_BLXZ01000013.1"/>
</dbReference>
<dbReference type="EMBL" id="BLXZ01000013">
    <property type="protein sequence ID" value="GFO70824.1"/>
    <property type="molecule type" value="Genomic_DNA"/>
</dbReference>
<dbReference type="AlphaFoldDB" id="A0A6V8NGG3"/>
<sequence>MKPELSDQELENQIRARLDASLDQLDQGTLNALSRARLAALSEARERRPVRWLPSWLTPARLSLSAVTVAALALFLVVPARAPQSVAVEDLEVLTAPEQVDLIQDLDFYRWLDLTDATRKGPAQHP</sequence>
<evidence type="ECO:0000313" key="1">
    <source>
        <dbReference type="EMBL" id="GFO70824.1"/>
    </source>
</evidence>